<dbReference type="Proteomes" id="UP000198323">
    <property type="component" value="Unassembled WGS sequence"/>
</dbReference>
<dbReference type="SMART" id="SM00320">
    <property type="entry name" value="WD40"/>
    <property type="match status" value="3"/>
</dbReference>
<dbReference type="SUPFAM" id="SSF50978">
    <property type="entry name" value="WD40 repeat-like"/>
    <property type="match status" value="1"/>
</dbReference>
<feature type="non-terminal residue" evidence="2">
    <location>
        <position position="220"/>
    </location>
</feature>
<proteinExistence type="predicted"/>
<keyword evidence="3" id="KW-1185">Reference proteome</keyword>
<dbReference type="GO" id="GO:0070016">
    <property type="term" value="F:armadillo repeat domain binding"/>
    <property type="evidence" value="ECO:0007669"/>
    <property type="project" value="TreeGrafter"/>
</dbReference>
<dbReference type="STRING" id="9009.A0A226MA81"/>
<protein>
    <submittedName>
        <fullName evidence="2">Uncharacterized protein</fullName>
    </submittedName>
</protein>
<sequence length="220" mass="23491">NAALDVEPVYAFRGHRGPVLAVAVGRDAALCCSGGADGCVRRWRLPDLDMDPYDGYDPNVLSGVLEGHGDAVWGLAFNPAGDRLLSCSADGSVRLWDPRRDADACLLTYSTLSDHGVPTSVTFSCTDPTHAVLGFRTGAALLYDVEVTRPLLTLESRSGGDSQINHVVSHPSQPLSITANDDRSIRFLDHRTGHVVHSMVAHLDAVTCLAVDPNGVFLMS</sequence>
<feature type="repeat" description="WD" evidence="1">
    <location>
        <begin position="12"/>
        <end position="45"/>
    </location>
</feature>
<dbReference type="AlphaFoldDB" id="A0A226MA81"/>
<dbReference type="GO" id="GO:0030425">
    <property type="term" value="C:dendrite"/>
    <property type="evidence" value="ECO:0007669"/>
    <property type="project" value="TreeGrafter"/>
</dbReference>
<dbReference type="Pfam" id="PF00400">
    <property type="entry name" value="WD40"/>
    <property type="match status" value="3"/>
</dbReference>
<dbReference type="InterPro" id="IPR001680">
    <property type="entry name" value="WD40_rpt"/>
</dbReference>
<feature type="repeat" description="WD" evidence="1">
    <location>
        <begin position="65"/>
        <end position="97"/>
    </location>
</feature>
<dbReference type="OrthoDB" id="9116018at2759"/>
<dbReference type="InterPro" id="IPR036322">
    <property type="entry name" value="WD40_repeat_dom_sf"/>
</dbReference>
<dbReference type="InterPro" id="IPR015943">
    <property type="entry name" value="WD40/YVTN_repeat-like_dom_sf"/>
</dbReference>
<dbReference type="InterPro" id="IPR051488">
    <property type="entry name" value="WD_repeat_striatin"/>
</dbReference>
<feature type="non-terminal residue" evidence="2">
    <location>
        <position position="1"/>
    </location>
</feature>
<dbReference type="PANTHER" id="PTHR15653">
    <property type="entry name" value="STRIATIN"/>
    <property type="match status" value="1"/>
</dbReference>
<comment type="caution">
    <text evidence="2">The sequence shown here is derived from an EMBL/GenBank/DDBJ whole genome shotgun (WGS) entry which is preliminary data.</text>
</comment>
<dbReference type="PANTHER" id="PTHR15653:SF1">
    <property type="entry name" value="STRIATIN-4"/>
    <property type="match status" value="1"/>
</dbReference>
<name>A0A226MA81_CALSU</name>
<keyword evidence="1" id="KW-0853">WD repeat</keyword>
<dbReference type="GO" id="GO:0044877">
    <property type="term" value="F:protein-containing complex binding"/>
    <property type="evidence" value="ECO:0007669"/>
    <property type="project" value="TreeGrafter"/>
</dbReference>
<evidence type="ECO:0000256" key="1">
    <source>
        <dbReference type="PROSITE-ProRule" id="PRU00221"/>
    </source>
</evidence>
<evidence type="ECO:0000313" key="2">
    <source>
        <dbReference type="EMBL" id="OXB52205.1"/>
    </source>
</evidence>
<reference evidence="2 3" key="1">
    <citation type="submission" date="2016-07" db="EMBL/GenBank/DDBJ databases">
        <title>Disparate Historic Effective Population Sizes Predicted by Modern Levels of Genome Diversity for the Scaled Quail (Callipepla squamata) and the Northern Bobwhite (Colinus virginianus): Inferences from First and Second Generation Draft Genome Assemblies for Sympatric New World Quail.</title>
        <authorList>
            <person name="Oldeschulte D.L."/>
            <person name="Halley Y.A."/>
            <person name="Bhattarai E.K."/>
            <person name="Brashear W.A."/>
            <person name="Hill J."/>
            <person name="Metz R.P."/>
            <person name="Johnson C.D."/>
            <person name="Rollins D."/>
            <person name="Peterson M.J."/>
            <person name="Bickhart D.M."/>
            <person name="Decker J.E."/>
            <person name="Seabury C.M."/>
        </authorList>
    </citation>
    <scope>NUCLEOTIDE SEQUENCE [LARGE SCALE GENOMIC DNA]</scope>
    <source>
        <strain evidence="2 3">Texas</strain>
        <tissue evidence="2">Leg muscle</tissue>
    </source>
</reference>
<evidence type="ECO:0000313" key="3">
    <source>
        <dbReference type="Proteomes" id="UP000198323"/>
    </source>
</evidence>
<dbReference type="PROSITE" id="PS50294">
    <property type="entry name" value="WD_REPEATS_REGION"/>
    <property type="match status" value="1"/>
</dbReference>
<dbReference type="PROSITE" id="PS50082">
    <property type="entry name" value="WD_REPEATS_2"/>
    <property type="match status" value="2"/>
</dbReference>
<accession>A0A226MA81</accession>
<organism evidence="2 3">
    <name type="scientific">Callipepla squamata</name>
    <name type="common">Scaled quail</name>
    <dbReference type="NCBI Taxonomy" id="9009"/>
    <lineage>
        <taxon>Eukaryota</taxon>
        <taxon>Metazoa</taxon>
        <taxon>Chordata</taxon>
        <taxon>Craniata</taxon>
        <taxon>Vertebrata</taxon>
        <taxon>Euteleostomi</taxon>
        <taxon>Archelosauria</taxon>
        <taxon>Archosauria</taxon>
        <taxon>Dinosauria</taxon>
        <taxon>Saurischia</taxon>
        <taxon>Theropoda</taxon>
        <taxon>Coelurosauria</taxon>
        <taxon>Aves</taxon>
        <taxon>Neognathae</taxon>
        <taxon>Galloanserae</taxon>
        <taxon>Galliformes</taxon>
        <taxon>Odontophoridae</taxon>
        <taxon>Callipepla</taxon>
    </lineage>
</organism>
<gene>
    <name evidence="2" type="ORF">ASZ78_014604</name>
</gene>
<dbReference type="EMBL" id="MCFN01004534">
    <property type="protein sequence ID" value="OXB52205.1"/>
    <property type="molecule type" value="Genomic_DNA"/>
</dbReference>
<dbReference type="GO" id="GO:0005516">
    <property type="term" value="F:calmodulin binding"/>
    <property type="evidence" value="ECO:0007669"/>
    <property type="project" value="TreeGrafter"/>
</dbReference>
<dbReference type="Gene3D" id="2.130.10.10">
    <property type="entry name" value="YVTN repeat-like/Quinoprotein amine dehydrogenase"/>
    <property type="match status" value="2"/>
</dbReference>
<dbReference type="GO" id="GO:0051721">
    <property type="term" value="F:protein phosphatase 2A binding"/>
    <property type="evidence" value="ECO:0007669"/>
    <property type="project" value="TreeGrafter"/>
</dbReference>